<keyword evidence="2" id="KW-1185">Reference proteome</keyword>
<proteinExistence type="predicted"/>
<evidence type="ECO:0008006" key="3">
    <source>
        <dbReference type="Google" id="ProtNLM"/>
    </source>
</evidence>
<dbReference type="OrthoDB" id="164222at2"/>
<dbReference type="RefSeq" id="WP_070126962.1">
    <property type="nucleotide sequence ID" value="NZ_MDHN01000041.1"/>
</dbReference>
<protein>
    <recommendedName>
        <fullName evidence="3">Thiamin/hydroxymethyl pyrimidine-binding YkoF putative domain-containing protein</fullName>
    </recommendedName>
</protein>
<dbReference type="STRING" id="1656094.BFC18_19085"/>
<reference evidence="1 2" key="1">
    <citation type="submission" date="2016-08" db="EMBL/GenBank/DDBJ databases">
        <authorList>
            <person name="Seilhamer J.J."/>
        </authorList>
    </citation>
    <scope>NUCLEOTIDE SEQUENCE [LARGE SCALE GENOMIC DNA]</scope>
    <source>
        <strain evidence="1 2">KCTC 42603</strain>
    </source>
</reference>
<dbReference type="EMBL" id="MDHN01000041">
    <property type="protein sequence ID" value="OFC68859.1"/>
    <property type="molecule type" value="Genomic_DNA"/>
</dbReference>
<organism evidence="1 2">
    <name type="scientific">Alteromonas confluentis</name>
    <dbReference type="NCBI Taxonomy" id="1656094"/>
    <lineage>
        <taxon>Bacteria</taxon>
        <taxon>Pseudomonadati</taxon>
        <taxon>Pseudomonadota</taxon>
        <taxon>Gammaproteobacteria</taxon>
        <taxon>Alteromonadales</taxon>
        <taxon>Alteromonadaceae</taxon>
        <taxon>Alteromonas/Salinimonas group</taxon>
        <taxon>Alteromonas</taxon>
    </lineage>
</organism>
<name>A0A1E7Z5M4_9ALTE</name>
<gene>
    <name evidence="1" type="ORF">BFC18_19085</name>
</gene>
<dbReference type="Proteomes" id="UP000175691">
    <property type="component" value="Unassembled WGS sequence"/>
</dbReference>
<dbReference type="AlphaFoldDB" id="A0A1E7Z5M4"/>
<dbReference type="SUPFAM" id="SSF89957">
    <property type="entry name" value="MTH1187/YkoF-like"/>
    <property type="match status" value="1"/>
</dbReference>
<evidence type="ECO:0000313" key="2">
    <source>
        <dbReference type="Proteomes" id="UP000175691"/>
    </source>
</evidence>
<sequence length="89" mass="10107">MQVMVELSLYPLVNEYIPPIQNFIDRLNSHQGLLVTTCSTSTQVSGEYGLVMDILGKEMQRTHEEVGQAIFVAKFLNFDAMQARKKNND</sequence>
<dbReference type="InterPro" id="IPR029756">
    <property type="entry name" value="MTH1187/YkoF-like"/>
</dbReference>
<dbReference type="Gene3D" id="3.30.70.930">
    <property type="match status" value="1"/>
</dbReference>
<accession>A0A1E7Z5M4</accession>
<comment type="caution">
    <text evidence="1">The sequence shown here is derived from an EMBL/GenBank/DDBJ whole genome shotgun (WGS) entry which is preliminary data.</text>
</comment>
<evidence type="ECO:0000313" key="1">
    <source>
        <dbReference type="EMBL" id="OFC68859.1"/>
    </source>
</evidence>